<feature type="region of interest" description="Disordered" evidence="1">
    <location>
        <begin position="38"/>
        <end position="87"/>
    </location>
</feature>
<protein>
    <submittedName>
        <fullName evidence="2">Uncharacterized protein</fullName>
    </submittedName>
</protein>
<sequence>MTAGNESEGRDDSEKTESEGVEEVYVEDVVLLINIKKQAKSEKRKAPASIQRNHPVRKTARKSTPSVAETQTSTPPTMAEGSSTRVTRKSVNAELMAEHRYEIFFSKEIIPERSVDLNDEDTWGFLDIIKKGHLERTVTCLVGYIP</sequence>
<accession>A0A8S9LJW8</accession>
<gene>
    <name evidence="2" type="ORF">F2Q68_00044736</name>
</gene>
<dbReference type="Proteomes" id="UP000712281">
    <property type="component" value="Unassembled WGS sequence"/>
</dbReference>
<dbReference type="EMBL" id="QGKW02000276">
    <property type="protein sequence ID" value="KAF2605758.1"/>
    <property type="molecule type" value="Genomic_DNA"/>
</dbReference>
<comment type="caution">
    <text evidence="2">The sequence shown here is derived from an EMBL/GenBank/DDBJ whole genome shotgun (WGS) entry which is preliminary data.</text>
</comment>
<evidence type="ECO:0000313" key="2">
    <source>
        <dbReference type="EMBL" id="KAF2605758.1"/>
    </source>
</evidence>
<feature type="region of interest" description="Disordered" evidence="1">
    <location>
        <begin position="1"/>
        <end position="21"/>
    </location>
</feature>
<dbReference type="AlphaFoldDB" id="A0A8S9LJW8"/>
<proteinExistence type="predicted"/>
<evidence type="ECO:0000256" key="1">
    <source>
        <dbReference type="SAM" id="MobiDB-lite"/>
    </source>
</evidence>
<feature type="compositionally biased region" description="Basic and acidic residues" evidence="1">
    <location>
        <begin position="7"/>
        <end position="18"/>
    </location>
</feature>
<feature type="compositionally biased region" description="Polar residues" evidence="1">
    <location>
        <begin position="62"/>
        <end position="85"/>
    </location>
</feature>
<organism evidence="2 3">
    <name type="scientific">Brassica cretica</name>
    <name type="common">Mustard</name>
    <dbReference type="NCBI Taxonomy" id="69181"/>
    <lineage>
        <taxon>Eukaryota</taxon>
        <taxon>Viridiplantae</taxon>
        <taxon>Streptophyta</taxon>
        <taxon>Embryophyta</taxon>
        <taxon>Tracheophyta</taxon>
        <taxon>Spermatophyta</taxon>
        <taxon>Magnoliopsida</taxon>
        <taxon>eudicotyledons</taxon>
        <taxon>Gunneridae</taxon>
        <taxon>Pentapetalae</taxon>
        <taxon>rosids</taxon>
        <taxon>malvids</taxon>
        <taxon>Brassicales</taxon>
        <taxon>Brassicaceae</taxon>
        <taxon>Brassiceae</taxon>
        <taxon>Brassica</taxon>
    </lineage>
</organism>
<evidence type="ECO:0000313" key="3">
    <source>
        <dbReference type="Proteomes" id="UP000712281"/>
    </source>
</evidence>
<name>A0A8S9LJW8_BRACR</name>
<reference evidence="2" key="1">
    <citation type="submission" date="2019-12" db="EMBL/GenBank/DDBJ databases">
        <title>Genome sequencing and annotation of Brassica cretica.</title>
        <authorList>
            <person name="Studholme D.J."/>
            <person name="Sarris P.F."/>
        </authorList>
    </citation>
    <scope>NUCLEOTIDE SEQUENCE</scope>
    <source>
        <strain evidence="2">PFS-001/15</strain>
        <tissue evidence="2">Leaf</tissue>
    </source>
</reference>